<dbReference type="PANTHER" id="PTHR30347:SF1">
    <property type="entry name" value="MECHANOSENSITIVE CHANNEL MSCK"/>
    <property type="match status" value="1"/>
</dbReference>
<gene>
    <name evidence="10" type="ORF">SCF082_LOCUS10274</name>
</gene>
<evidence type="ECO:0000256" key="1">
    <source>
        <dbReference type="ARBA" id="ARBA00004651"/>
    </source>
</evidence>
<keyword evidence="3" id="KW-1003">Cell membrane</keyword>
<dbReference type="InterPro" id="IPR023408">
    <property type="entry name" value="MscS_beta-dom_sf"/>
</dbReference>
<dbReference type="Gene3D" id="2.30.30.60">
    <property type="match status" value="1"/>
</dbReference>
<dbReference type="SUPFAM" id="SSF82689">
    <property type="entry name" value="Mechanosensitive channel protein MscS (YggB), C-terminal domain"/>
    <property type="match status" value="1"/>
</dbReference>
<comment type="caution">
    <text evidence="10">The sequence shown here is derived from an EMBL/GenBank/DDBJ whole genome shotgun (WGS) entry which is preliminary data.</text>
</comment>
<keyword evidence="11" id="KW-1185">Reference proteome</keyword>
<evidence type="ECO:0000256" key="5">
    <source>
        <dbReference type="ARBA" id="ARBA00022989"/>
    </source>
</evidence>
<dbReference type="InterPro" id="IPR049278">
    <property type="entry name" value="MS_channel_C"/>
</dbReference>
<comment type="subcellular location">
    <subcellularLocation>
        <location evidence="1">Cell membrane</location>
        <topology evidence="1">Multi-pass membrane protein</topology>
    </subcellularLocation>
</comment>
<keyword evidence="6" id="KW-0472">Membrane</keyword>
<evidence type="ECO:0000256" key="3">
    <source>
        <dbReference type="ARBA" id="ARBA00022475"/>
    </source>
</evidence>
<feature type="domain" description="Mechanosensitive ion channel MscS C-terminal" evidence="9">
    <location>
        <begin position="47"/>
        <end position="130"/>
    </location>
</feature>
<dbReference type="InterPro" id="IPR006685">
    <property type="entry name" value="MscS_channel_2nd"/>
</dbReference>
<dbReference type="InterPro" id="IPR052702">
    <property type="entry name" value="MscS-like_channel"/>
</dbReference>
<evidence type="ECO:0000313" key="11">
    <source>
        <dbReference type="Proteomes" id="UP001642464"/>
    </source>
</evidence>
<dbReference type="SUPFAM" id="SSF50182">
    <property type="entry name" value="Sm-like ribonucleoproteins"/>
    <property type="match status" value="1"/>
</dbReference>
<evidence type="ECO:0000256" key="7">
    <source>
        <dbReference type="SAM" id="MobiDB-lite"/>
    </source>
</evidence>
<evidence type="ECO:0000259" key="8">
    <source>
        <dbReference type="Pfam" id="PF00924"/>
    </source>
</evidence>
<feature type="domain" description="Mechanosensitive ion channel MscS" evidence="8">
    <location>
        <begin position="2"/>
        <end position="39"/>
    </location>
</feature>
<evidence type="ECO:0000256" key="6">
    <source>
        <dbReference type="ARBA" id="ARBA00023136"/>
    </source>
</evidence>
<comment type="similarity">
    <text evidence="2">Belongs to the MscS (TC 1.A.23) family.</text>
</comment>
<proteinExistence type="inferred from homology"/>
<reference evidence="10 11" key="1">
    <citation type="submission" date="2024-02" db="EMBL/GenBank/DDBJ databases">
        <authorList>
            <person name="Chen Y."/>
            <person name="Shah S."/>
            <person name="Dougan E. K."/>
            <person name="Thang M."/>
            <person name="Chan C."/>
        </authorList>
    </citation>
    <scope>NUCLEOTIDE SEQUENCE [LARGE SCALE GENOMIC DNA]</scope>
</reference>
<dbReference type="EMBL" id="CAXAMM010005997">
    <property type="protein sequence ID" value="CAK9009410.1"/>
    <property type="molecule type" value="Genomic_DNA"/>
</dbReference>
<keyword evidence="4" id="KW-0812">Transmembrane</keyword>
<feature type="region of interest" description="Disordered" evidence="7">
    <location>
        <begin position="151"/>
        <end position="170"/>
    </location>
</feature>
<dbReference type="Gene3D" id="3.30.70.100">
    <property type="match status" value="1"/>
</dbReference>
<keyword evidence="5" id="KW-1133">Transmembrane helix</keyword>
<dbReference type="PANTHER" id="PTHR30347">
    <property type="entry name" value="POTASSIUM CHANNEL RELATED"/>
    <property type="match status" value="1"/>
</dbReference>
<evidence type="ECO:0000259" key="9">
    <source>
        <dbReference type="Pfam" id="PF21082"/>
    </source>
</evidence>
<dbReference type="Pfam" id="PF21082">
    <property type="entry name" value="MS_channel_3rd"/>
    <property type="match status" value="1"/>
</dbReference>
<dbReference type="InterPro" id="IPR011066">
    <property type="entry name" value="MscS_channel_C_sf"/>
</dbReference>
<dbReference type="InterPro" id="IPR010920">
    <property type="entry name" value="LSM_dom_sf"/>
</dbReference>
<dbReference type="Proteomes" id="UP001642464">
    <property type="component" value="Unassembled WGS sequence"/>
</dbReference>
<accession>A0ABP0J506</accession>
<sequence>MNGKVTRIRMRATTVLDWELREVIIPNKVFITQEFTNWTLSDPRIRVTIPVGVSYGSDVRLVERELLELGKSQSYVVAEPRVRSLFTGFGDSTLNFELRVYLESFEFFLDVRSELHTRIAERFRELDIEIAFPQRDLNIRDIGPLADALAERSRLDDRRPDSPENTEEPR</sequence>
<dbReference type="Pfam" id="PF00924">
    <property type="entry name" value="MS_channel_2nd"/>
    <property type="match status" value="1"/>
</dbReference>
<evidence type="ECO:0000256" key="4">
    <source>
        <dbReference type="ARBA" id="ARBA00022692"/>
    </source>
</evidence>
<protein>
    <submittedName>
        <fullName evidence="10">Uncharacterized MscS family protein HI_0195.1</fullName>
    </submittedName>
</protein>
<organism evidence="10 11">
    <name type="scientific">Durusdinium trenchii</name>
    <dbReference type="NCBI Taxonomy" id="1381693"/>
    <lineage>
        <taxon>Eukaryota</taxon>
        <taxon>Sar</taxon>
        <taxon>Alveolata</taxon>
        <taxon>Dinophyceae</taxon>
        <taxon>Suessiales</taxon>
        <taxon>Symbiodiniaceae</taxon>
        <taxon>Durusdinium</taxon>
    </lineage>
</organism>
<evidence type="ECO:0000256" key="2">
    <source>
        <dbReference type="ARBA" id="ARBA00008017"/>
    </source>
</evidence>
<name>A0ABP0J506_9DINO</name>
<evidence type="ECO:0000313" key="10">
    <source>
        <dbReference type="EMBL" id="CAK9009410.1"/>
    </source>
</evidence>